<keyword evidence="5" id="KW-1185">Reference proteome</keyword>
<dbReference type="RefSeq" id="XP_001701671.1">
    <property type="nucleotide sequence ID" value="XM_001701619.2"/>
</dbReference>
<dbReference type="ProMEX" id="A8IAJ4"/>
<dbReference type="EMBL" id="CM008963">
    <property type="protein sequence ID" value="PNW86271.1"/>
    <property type="molecule type" value="Genomic_DNA"/>
</dbReference>
<evidence type="ECO:0000256" key="3">
    <source>
        <dbReference type="SAM" id="MobiDB-lite"/>
    </source>
</evidence>
<dbReference type="InterPro" id="IPR050502">
    <property type="entry name" value="Euk_RNA-bind_prot"/>
</dbReference>
<dbReference type="InterPro" id="IPR035979">
    <property type="entry name" value="RBD_domain_sf"/>
</dbReference>
<organism evidence="4 5">
    <name type="scientific">Chlamydomonas reinhardtii</name>
    <name type="common">Chlamydomonas smithii</name>
    <dbReference type="NCBI Taxonomy" id="3055"/>
    <lineage>
        <taxon>Eukaryota</taxon>
        <taxon>Viridiplantae</taxon>
        <taxon>Chlorophyta</taxon>
        <taxon>core chlorophytes</taxon>
        <taxon>Chlorophyceae</taxon>
        <taxon>CS clade</taxon>
        <taxon>Chlamydomonadales</taxon>
        <taxon>Chlamydomonadaceae</taxon>
        <taxon>Chlamydomonas</taxon>
    </lineage>
</organism>
<dbReference type="GeneID" id="5727272"/>
<proteinExistence type="predicted"/>
<dbReference type="SMART" id="SM00360">
    <property type="entry name" value="RRM"/>
    <property type="match status" value="1"/>
</dbReference>
<evidence type="ECO:0000256" key="2">
    <source>
        <dbReference type="PROSITE-ProRule" id="PRU00176"/>
    </source>
</evidence>
<dbReference type="InParanoid" id="A8IAJ4"/>
<name>A8IAJ4_CHLRE</name>
<dbReference type="Gene3D" id="3.30.70.330">
    <property type="match status" value="1"/>
</dbReference>
<dbReference type="HOGENOM" id="CLU_1780071_0_0_1"/>
<dbReference type="AlphaFoldDB" id="A8IAJ4"/>
<evidence type="ECO:0000256" key="1">
    <source>
        <dbReference type="ARBA" id="ARBA00022884"/>
    </source>
</evidence>
<dbReference type="PROSITE" id="PS50102">
    <property type="entry name" value="RRM"/>
    <property type="match status" value="1"/>
</dbReference>
<accession>A8IAJ4</accession>
<dbReference type="GO" id="GO:0003723">
    <property type="term" value="F:RNA binding"/>
    <property type="evidence" value="ECO:0000318"/>
    <property type="project" value="GO_Central"/>
</dbReference>
<dbReference type="PANTHER" id="PTHR48025:SF1">
    <property type="entry name" value="RRM DOMAIN-CONTAINING PROTEIN"/>
    <property type="match status" value="1"/>
</dbReference>
<dbReference type="PaxDb" id="3055-EDP06646"/>
<dbReference type="OrthoDB" id="439808at2759"/>
<dbReference type="SUPFAM" id="SSF54928">
    <property type="entry name" value="RNA-binding domain, RBD"/>
    <property type="match status" value="1"/>
</dbReference>
<dbReference type="Pfam" id="PF00076">
    <property type="entry name" value="RRM_1"/>
    <property type="match status" value="1"/>
</dbReference>
<dbReference type="Proteomes" id="UP000006906">
    <property type="component" value="Chromosome 2"/>
</dbReference>
<dbReference type="Gramene" id="PNW86271">
    <property type="protein sequence ID" value="PNW86271"/>
    <property type="gene ID" value="CHLRE_02g079400v5"/>
</dbReference>
<evidence type="ECO:0000313" key="5">
    <source>
        <dbReference type="Proteomes" id="UP000006906"/>
    </source>
</evidence>
<dbReference type="InterPro" id="IPR000504">
    <property type="entry name" value="RRM_dom"/>
</dbReference>
<feature type="compositionally biased region" description="Low complexity" evidence="3">
    <location>
        <begin position="129"/>
        <end position="146"/>
    </location>
</feature>
<dbReference type="InterPro" id="IPR012677">
    <property type="entry name" value="Nucleotide-bd_a/b_plait_sf"/>
</dbReference>
<dbReference type="KEGG" id="cre:CHLRE_02g079400v5"/>
<dbReference type="STRING" id="3055.A8IAJ4"/>
<protein>
    <submittedName>
        <fullName evidence="4">Uncharacterized protein</fullName>
    </submittedName>
</protein>
<dbReference type="PANTHER" id="PTHR48025">
    <property type="entry name" value="OS02G0815200 PROTEIN"/>
    <property type="match status" value="1"/>
</dbReference>
<reference evidence="4 5" key="1">
    <citation type="journal article" date="2007" name="Science">
        <title>The Chlamydomonas genome reveals the evolution of key animal and plant functions.</title>
        <authorList>
            <person name="Merchant S.S."/>
            <person name="Prochnik S.E."/>
            <person name="Vallon O."/>
            <person name="Harris E.H."/>
            <person name="Karpowicz S.J."/>
            <person name="Witman G.B."/>
            <person name="Terry A."/>
            <person name="Salamov A."/>
            <person name="Fritz-Laylin L.K."/>
            <person name="Marechal-Drouard L."/>
            <person name="Marshall W.F."/>
            <person name="Qu L.H."/>
            <person name="Nelson D.R."/>
            <person name="Sanderfoot A.A."/>
            <person name="Spalding M.H."/>
            <person name="Kapitonov V.V."/>
            <person name="Ren Q."/>
            <person name="Ferris P."/>
            <person name="Lindquist E."/>
            <person name="Shapiro H."/>
            <person name="Lucas S.M."/>
            <person name="Grimwood J."/>
            <person name="Schmutz J."/>
            <person name="Cardol P."/>
            <person name="Cerutti H."/>
            <person name="Chanfreau G."/>
            <person name="Chen C.L."/>
            <person name="Cognat V."/>
            <person name="Croft M.T."/>
            <person name="Dent R."/>
            <person name="Dutcher S."/>
            <person name="Fernandez E."/>
            <person name="Fukuzawa H."/>
            <person name="Gonzalez-Ballester D."/>
            <person name="Gonzalez-Halphen D."/>
            <person name="Hallmann A."/>
            <person name="Hanikenne M."/>
            <person name="Hippler M."/>
            <person name="Inwood W."/>
            <person name="Jabbari K."/>
            <person name="Kalanon M."/>
            <person name="Kuras R."/>
            <person name="Lefebvre P.A."/>
            <person name="Lemaire S.D."/>
            <person name="Lobanov A.V."/>
            <person name="Lohr M."/>
            <person name="Manuell A."/>
            <person name="Meier I."/>
            <person name="Mets L."/>
            <person name="Mittag M."/>
            <person name="Mittelmeier T."/>
            <person name="Moroney J.V."/>
            <person name="Moseley J."/>
            <person name="Napoli C."/>
            <person name="Nedelcu A.M."/>
            <person name="Niyogi K."/>
            <person name="Novoselov S.V."/>
            <person name="Paulsen I.T."/>
            <person name="Pazour G."/>
            <person name="Purton S."/>
            <person name="Ral J.P."/>
            <person name="Riano-Pachon D.M."/>
            <person name="Riekhof W."/>
            <person name="Rymarquis L."/>
            <person name="Schroda M."/>
            <person name="Stern D."/>
            <person name="Umen J."/>
            <person name="Willows R."/>
            <person name="Wilson N."/>
            <person name="Zimmer S.L."/>
            <person name="Allmer J."/>
            <person name="Balk J."/>
            <person name="Bisova K."/>
            <person name="Chen C.J."/>
            <person name="Elias M."/>
            <person name="Gendler K."/>
            <person name="Hauser C."/>
            <person name="Lamb M.R."/>
            <person name="Ledford H."/>
            <person name="Long J.C."/>
            <person name="Minagawa J."/>
            <person name="Page M.D."/>
            <person name="Pan J."/>
            <person name="Pootakham W."/>
            <person name="Roje S."/>
            <person name="Rose A."/>
            <person name="Stahlberg E."/>
            <person name="Terauchi A.M."/>
            <person name="Yang P."/>
            <person name="Ball S."/>
            <person name="Bowler C."/>
            <person name="Dieckmann C.L."/>
            <person name="Gladyshev V.N."/>
            <person name="Green P."/>
            <person name="Jorgensen R."/>
            <person name="Mayfield S."/>
            <person name="Mueller-Roeber B."/>
            <person name="Rajamani S."/>
            <person name="Sayre R.T."/>
            <person name="Brokstein P."/>
            <person name="Dubchak I."/>
            <person name="Goodstein D."/>
            <person name="Hornick L."/>
            <person name="Huang Y.W."/>
            <person name="Jhaveri J."/>
            <person name="Luo Y."/>
            <person name="Martinez D."/>
            <person name="Ngau W.C."/>
            <person name="Otillar B."/>
            <person name="Poliakov A."/>
            <person name="Porter A."/>
            <person name="Szajkowski L."/>
            <person name="Werner G."/>
            <person name="Zhou K."/>
            <person name="Grigoriev I.V."/>
            <person name="Rokhsar D.S."/>
            <person name="Grossman A.R."/>
        </authorList>
    </citation>
    <scope>NUCLEOTIDE SEQUENCE [LARGE SCALE GENOMIC DNA]</scope>
    <source>
        <strain evidence="5">CC-503</strain>
    </source>
</reference>
<evidence type="ECO:0000313" key="4">
    <source>
        <dbReference type="EMBL" id="PNW86271.1"/>
    </source>
</evidence>
<gene>
    <name evidence="4" type="ORF">CHLRE_02g079400v5</name>
</gene>
<keyword evidence="1 2" id="KW-0694">RNA-binding</keyword>
<dbReference type="OMA" id="HITAIGW"/>
<feature type="region of interest" description="Disordered" evidence="3">
    <location>
        <begin position="121"/>
        <end position="146"/>
    </location>
</feature>
<sequence length="146" mass="15825">MLRLAAQKLQLATLGTPGSAFALSRTLPTSLFNFSTEAGTEAEQKPTARLWVGNLPFKATQEQIQSFFNPYGASSVFILRDKETRKNRGMAFVNVDPEKMDAAIRENDGKDFMGRALKVAKSNVPDLPPKSQAAAPTAPAEAQPSQ</sequence>